<keyword evidence="3" id="KW-0560">Oxidoreductase</keyword>
<reference evidence="3 4" key="1">
    <citation type="submission" date="2022-07" db="EMBL/GenBank/DDBJ databases">
        <authorList>
            <person name="Phongsopitanun W."/>
            <person name="Tanasupawat S."/>
        </authorList>
    </citation>
    <scope>NUCLEOTIDE SEQUENCE [LARGE SCALE GENOMIC DNA]</scope>
    <source>
        <strain evidence="3 4">RCU-064</strain>
    </source>
</reference>
<evidence type="ECO:0000313" key="4">
    <source>
        <dbReference type="Proteomes" id="UP001204746"/>
    </source>
</evidence>
<keyword evidence="3" id="KW-0503">Monooxygenase</keyword>
<dbReference type="SUPFAM" id="SSF51905">
    <property type="entry name" value="FAD/NAD(P)-binding domain"/>
    <property type="match status" value="1"/>
</dbReference>
<keyword evidence="4" id="KW-1185">Reference proteome</keyword>
<dbReference type="InterPro" id="IPR036188">
    <property type="entry name" value="FAD/NAD-bd_sf"/>
</dbReference>
<dbReference type="Pfam" id="PF01494">
    <property type="entry name" value="FAD_binding_3"/>
    <property type="match status" value="1"/>
</dbReference>
<name>A0ABT1V1Z0_9ACTN</name>
<feature type="region of interest" description="Disordered" evidence="1">
    <location>
        <begin position="358"/>
        <end position="380"/>
    </location>
</feature>
<dbReference type="PANTHER" id="PTHR46865">
    <property type="entry name" value="OXIDOREDUCTASE-RELATED"/>
    <property type="match status" value="1"/>
</dbReference>
<accession>A0ABT1V1Z0</accession>
<dbReference type="Gene3D" id="3.50.50.60">
    <property type="entry name" value="FAD/NAD(P)-binding domain"/>
    <property type="match status" value="1"/>
</dbReference>
<evidence type="ECO:0000256" key="1">
    <source>
        <dbReference type="SAM" id="MobiDB-lite"/>
    </source>
</evidence>
<sequence length="395" mass="42965">MRNARVLISGASIAGPALAYWLNRHGFQVTVVERAARPRPGGQAIDVRGPALEVCERMGVLAEVRARRTGLRGMSMVDDNGKELFSTTERTASGGDLSSSDIEILRDDLSSVLMAAGGDGIEYLFNDSIASLVQGPDEVAVTFHRGGARAFDIVVAADGVHSSTRELVFGPEERFLRHLGGYLGVWTVPNYLGLDRWEVIYQMAGDVWGGMMMSVRDNTEARVYIGIDSDEPPATFLGSRSVSEQKRLVAERYKDARWEMPRLLEYMWGAPDFHFDATAQIHLDSWSRGRVALVGDAGYCGSPMSGQSTSVAVVGAYVLAGELSAAGGDHTAAFAAYERELRGYVAANQQLALDNKARKEALEPSPSAGQQPDTNPTHIDDSFYEVVNSYTLKDY</sequence>
<organism evidence="3 4">
    <name type="scientific">Streptomyces rugosispiralis</name>
    <dbReference type="NCBI Taxonomy" id="2967341"/>
    <lineage>
        <taxon>Bacteria</taxon>
        <taxon>Bacillati</taxon>
        <taxon>Actinomycetota</taxon>
        <taxon>Actinomycetes</taxon>
        <taxon>Kitasatosporales</taxon>
        <taxon>Streptomycetaceae</taxon>
        <taxon>Streptomyces</taxon>
    </lineage>
</organism>
<dbReference type="InterPro" id="IPR002938">
    <property type="entry name" value="FAD-bd"/>
</dbReference>
<comment type="caution">
    <text evidence="3">The sequence shown here is derived from an EMBL/GenBank/DDBJ whole genome shotgun (WGS) entry which is preliminary data.</text>
</comment>
<dbReference type="GO" id="GO:0004497">
    <property type="term" value="F:monooxygenase activity"/>
    <property type="evidence" value="ECO:0007669"/>
    <property type="project" value="UniProtKB-KW"/>
</dbReference>
<evidence type="ECO:0000313" key="3">
    <source>
        <dbReference type="EMBL" id="MCQ8190814.1"/>
    </source>
</evidence>
<evidence type="ECO:0000259" key="2">
    <source>
        <dbReference type="Pfam" id="PF01494"/>
    </source>
</evidence>
<proteinExistence type="predicted"/>
<protein>
    <submittedName>
        <fullName evidence="3">FAD-dependent monooxygenase</fullName>
    </submittedName>
</protein>
<dbReference type="RefSeq" id="WP_256651813.1">
    <property type="nucleotide sequence ID" value="NZ_JANIAA010000013.1"/>
</dbReference>
<feature type="compositionally biased region" description="Polar residues" evidence="1">
    <location>
        <begin position="367"/>
        <end position="377"/>
    </location>
</feature>
<feature type="domain" description="FAD-binding" evidence="2">
    <location>
        <begin position="4"/>
        <end position="340"/>
    </location>
</feature>
<dbReference type="PRINTS" id="PR00420">
    <property type="entry name" value="RNGMNOXGNASE"/>
</dbReference>
<gene>
    <name evidence="3" type="ORF">NP777_21540</name>
</gene>
<dbReference type="Proteomes" id="UP001204746">
    <property type="component" value="Unassembled WGS sequence"/>
</dbReference>
<dbReference type="Gene3D" id="3.30.9.10">
    <property type="entry name" value="D-Amino Acid Oxidase, subunit A, domain 2"/>
    <property type="match status" value="1"/>
</dbReference>
<dbReference type="EMBL" id="JANIAA010000013">
    <property type="protein sequence ID" value="MCQ8190814.1"/>
    <property type="molecule type" value="Genomic_DNA"/>
</dbReference>
<dbReference type="PANTHER" id="PTHR46865:SF2">
    <property type="entry name" value="MONOOXYGENASE"/>
    <property type="match status" value="1"/>
</dbReference>
<dbReference type="InterPro" id="IPR051704">
    <property type="entry name" value="FAD_aromatic-hydroxylase"/>
</dbReference>